<evidence type="ECO:0000313" key="2">
    <source>
        <dbReference type="Proteomes" id="UP001597231"/>
    </source>
</evidence>
<keyword evidence="2" id="KW-1185">Reference proteome</keyword>
<sequence length="132" mass="15458">MAVRKGRFAIWKGKEYPIVSQQRTLYLQSDYEDEINGFKKWSTNSDTAYKEVSVEDLDDAYEIFPYVMLSGYRFVVDTFHEKDGKVTLTTNNPFVQKKLSVTPYGRDEFRIVLPIDEVEILEDRLPILGFDE</sequence>
<dbReference type="RefSeq" id="WP_381481508.1">
    <property type="nucleotide sequence ID" value="NZ_JBHTLT010000112.1"/>
</dbReference>
<proteinExistence type="predicted"/>
<evidence type="ECO:0000313" key="1">
    <source>
        <dbReference type="EMBL" id="MFD1206115.1"/>
    </source>
</evidence>
<dbReference type="Proteomes" id="UP001597231">
    <property type="component" value="Unassembled WGS sequence"/>
</dbReference>
<comment type="caution">
    <text evidence="1">The sequence shown here is derived from an EMBL/GenBank/DDBJ whole genome shotgun (WGS) entry which is preliminary data.</text>
</comment>
<gene>
    <name evidence="1" type="ORF">ACFQ38_13535</name>
</gene>
<dbReference type="EMBL" id="JBHTLT010000112">
    <property type="protein sequence ID" value="MFD1206115.1"/>
    <property type="molecule type" value="Genomic_DNA"/>
</dbReference>
<reference evidence="2" key="1">
    <citation type="journal article" date="2019" name="Int. J. Syst. Evol. Microbiol.">
        <title>The Global Catalogue of Microorganisms (GCM) 10K type strain sequencing project: providing services to taxonomists for standard genome sequencing and annotation.</title>
        <authorList>
            <consortium name="The Broad Institute Genomics Platform"/>
            <consortium name="The Broad Institute Genome Sequencing Center for Infectious Disease"/>
            <person name="Wu L."/>
            <person name="Ma J."/>
        </authorList>
    </citation>
    <scope>NUCLEOTIDE SEQUENCE [LARGE SCALE GENOMIC DNA]</scope>
    <source>
        <strain evidence="2">CCUG 53915</strain>
    </source>
</reference>
<organism evidence="1 2">
    <name type="scientific">Sporosarcina contaminans</name>
    <dbReference type="NCBI Taxonomy" id="633403"/>
    <lineage>
        <taxon>Bacteria</taxon>
        <taxon>Bacillati</taxon>
        <taxon>Bacillota</taxon>
        <taxon>Bacilli</taxon>
        <taxon>Bacillales</taxon>
        <taxon>Caryophanaceae</taxon>
        <taxon>Sporosarcina</taxon>
    </lineage>
</organism>
<name>A0ABW3TZJ3_9BACL</name>
<protein>
    <submittedName>
        <fullName evidence="1">Uncharacterized protein</fullName>
    </submittedName>
</protein>
<accession>A0ABW3TZJ3</accession>